<feature type="domain" description="TIM-barrel" evidence="1">
    <location>
        <begin position="51"/>
        <end position="142"/>
    </location>
</feature>
<dbReference type="Proteomes" id="UP000318483">
    <property type="component" value="Plasmid unnamed3"/>
</dbReference>
<organism evidence="2 3">
    <name type="scientific">Qingshengfaniella alkalisoli</name>
    <dbReference type="NCBI Taxonomy" id="2599296"/>
    <lineage>
        <taxon>Bacteria</taxon>
        <taxon>Pseudomonadati</taxon>
        <taxon>Pseudomonadota</taxon>
        <taxon>Alphaproteobacteria</taxon>
        <taxon>Rhodobacterales</taxon>
        <taxon>Paracoccaceae</taxon>
        <taxon>Qingshengfaniella</taxon>
    </lineage>
</organism>
<accession>A0A5B8I9Q0</accession>
<dbReference type="OrthoDB" id="8382122at2"/>
<reference evidence="2 3" key="1">
    <citation type="submission" date="2019-07" db="EMBL/GenBank/DDBJ databases">
        <title>Litoreibacter alkalisoli sp. nov., isolated from saline-alkaline soil.</title>
        <authorList>
            <person name="Wang S."/>
            <person name="Xu L."/>
            <person name="Xing Y.-T."/>
            <person name="Sun J.-Q."/>
        </authorList>
    </citation>
    <scope>NUCLEOTIDE SEQUENCE [LARGE SCALE GENOMIC DNA]</scope>
    <source>
        <strain evidence="2 3">LN3S51</strain>
        <plasmid evidence="2 3">unnamed3</plasmid>
    </source>
</reference>
<name>A0A5B8I9Q0_9RHOB</name>
<dbReference type="KEGG" id="lit:FPZ52_15125"/>
<dbReference type="InterPro" id="IPR013785">
    <property type="entry name" value="Aldolase_TIM"/>
</dbReference>
<dbReference type="GO" id="GO:0003824">
    <property type="term" value="F:catalytic activity"/>
    <property type="evidence" value="ECO:0007669"/>
    <property type="project" value="InterPro"/>
</dbReference>
<keyword evidence="3" id="KW-1185">Reference proteome</keyword>
<dbReference type="EMBL" id="CP042264">
    <property type="protein sequence ID" value="QDY71045.1"/>
    <property type="molecule type" value="Genomic_DNA"/>
</dbReference>
<keyword evidence="2" id="KW-0614">Plasmid</keyword>
<gene>
    <name evidence="2" type="ORF">FPZ52_15125</name>
</gene>
<dbReference type="Gene3D" id="3.20.20.70">
    <property type="entry name" value="Aldolase class I"/>
    <property type="match status" value="1"/>
</dbReference>
<evidence type="ECO:0000313" key="2">
    <source>
        <dbReference type="EMBL" id="QDY71045.1"/>
    </source>
</evidence>
<dbReference type="InterPro" id="IPR009215">
    <property type="entry name" value="TIM-br_IGPS-like"/>
</dbReference>
<dbReference type="SUPFAM" id="SSF51621">
    <property type="entry name" value="Phosphoenolpyruvate/pyruvate domain"/>
    <property type="match status" value="1"/>
</dbReference>
<protein>
    <recommendedName>
        <fullName evidence="1">TIM-barrel domain-containing protein</fullName>
    </recommendedName>
</protein>
<evidence type="ECO:0000259" key="1">
    <source>
        <dbReference type="Pfam" id="PF09370"/>
    </source>
</evidence>
<dbReference type="RefSeq" id="WP_146366461.1">
    <property type="nucleotide sequence ID" value="NZ_CP042264.1"/>
</dbReference>
<evidence type="ECO:0000313" key="3">
    <source>
        <dbReference type="Proteomes" id="UP000318483"/>
    </source>
</evidence>
<sequence>MQKRREARSVGKNGQSVPVVVATWSKLSQAGPCRIYCPCLKGLPAELAAHLAILPIHDANGVLLRELPRETEHLAPEFAAVCLSDPFRRAEMLFAAIRAAGIRGIVNFPSVTTLFGSDRDDNLRKLYRRELDHLDLAKTMGFEVLRIGVDVANGDFPVNQLEFLLD</sequence>
<proteinExistence type="predicted"/>
<geneLocation type="plasmid" evidence="2 3">
    <name>unnamed3</name>
</geneLocation>
<dbReference type="InterPro" id="IPR015813">
    <property type="entry name" value="Pyrv/PenolPyrv_kinase-like_dom"/>
</dbReference>
<dbReference type="AlphaFoldDB" id="A0A5B8I9Q0"/>
<dbReference type="Pfam" id="PF09370">
    <property type="entry name" value="PEP_hydrolase"/>
    <property type="match status" value="1"/>
</dbReference>